<dbReference type="InterPro" id="IPR004610">
    <property type="entry name" value="RecJ"/>
</dbReference>
<dbReference type="GO" id="GO:0008409">
    <property type="term" value="F:5'-3' exonuclease activity"/>
    <property type="evidence" value="ECO:0007669"/>
    <property type="project" value="InterPro"/>
</dbReference>
<reference evidence="9" key="1">
    <citation type="submission" date="2019-12" db="EMBL/GenBank/DDBJ databases">
        <authorList>
            <person name="zhang j."/>
            <person name="sun C.M."/>
        </authorList>
    </citation>
    <scope>NUCLEOTIDE SEQUENCE</scope>
    <source>
        <strain evidence="9">NS-1</strain>
    </source>
</reference>
<evidence type="ECO:0000256" key="2">
    <source>
        <dbReference type="ARBA" id="ARBA00019841"/>
    </source>
</evidence>
<dbReference type="InterPro" id="IPR041122">
    <property type="entry name" value="RecJ_OB"/>
</dbReference>
<dbReference type="GO" id="GO:0006310">
    <property type="term" value="P:DNA recombination"/>
    <property type="evidence" value="ECO:0007669"/>
    <property type="project" value="InterPro"/>
</dbReference>
<evidence type="ECO:0000259" key="8">
    <source>
        <dbReference type="Pfam" id="PF17768"/>
    </source>
</evidence>
<dbReference type="EMBL" id="CP046640">
    <property type="protein sequence ID" value="QTL98006.1"/>
    <property type="molecule type" value="Genomic_DNA"/>
</dbReference>
<dbReference type="AlphaFoldDB" id="A0A8A7K8D6"/>
<evidence type="ECO:0000313" key="9">
    <source>
        <dbReference type="EMBL" id="QTL98006.1"/>
    </source>
</evidence>
<protein>
    <recommendedName>
        <fullName evidence="2">Single-stranded-DNA-specific exonuclease RecJ</fullName>
    </recommendedName>
</protein>
<keyword evidence="10" id="KW-1185">Reference proteome</keyword>
<dbReference type="PANTHER" id="PTHR30255">
    <property type="entry name" value="SINGLE-STRANDED-DNA-SPECIFIC EXONUCLEASE RECJ"/>
    <property type="match status" value="1"/>
</dbReference>
<feature type="domain" description="DHHA1" evidence="7">
    <location>
        <begin position="347"/>
        <end position="432"/>
    </location>
</feature>
<accession>A0A8A7K8D6</accession>
<evidence type="ECO:0000259" key="7">
    <source>
        <dbReference type="Pfam" id="PF02272"/>
    </source>
</evidence>
<feature type="domain" description="RecJ OB" evidence="8">
    <location>
        <begin position="454"/>
        <end position="555"/>
    </location>
</feature>
<dbReference type="InterPro" id="IPR038763">
    <property type="entry name" value="DHH_sf"/>
</dbReference>
<comment type="similarity">
    <text evidence="1">Belongs to the RecJ family.</text>
</comment>
<sequence>MQKAMRLYLSDEYNQELKLDPLLVQILAKRGINNEDAVQRFLYNGLDDLFDPLGMKGIKKAVQRILKAINNKERIIVFGDYDVDGITSTALLNLYFKKKFNTVVDYYLPNRHKEGYGLNLPAVKSFVEDNYDLLITVDCGITAVKEVAYGMDNGLDVIVTDHHQPGEELPEAVSVVDPYQQDDPYPFKSLAGVGVAFKLCQSLEFLSSGQRINETLKNLMDIVSLGTVADIVPLLEENRIIVKKGLLLMEDSKNIGLRALIDRVGLKGRSLTPGQIAYIIAPPLNAAGRVEDPELGIKLLITDDINEAEEIADRLVQLNSERQKIEGDILKEAVNMVEEEIDLKKEKAIVLHSTDWHHGVIGIVASKLVERYYRPTILVACDEGIGRGSCRSIKGLNIYQALSNSSDYLEEYGGHAMAAGITIKQDDIVKFRMGFNDYLDSILDDEDLIPELNVDALLTGDEINKELYNKLKILEPYGVANPRPRFLINRVELDKLYQVGKSKQHLKFTLSNGVEGIGFGFGSILPDLKGKKVDLACQIDINRWQDKEKIQVNLEGFSIREKASHYPVSFESGNWEIIDKRNCLEVFDYLNNLLFEQRKVAVFLNNSQLCRKYIKRLADVKVFSAGSKKEVDNFKRHDSGSILFFNNLKNLENIRISDLVFISLPFSMGEMANIIKNFIFKKRVIHLLYGQREYDINNKIIKNRLPVDKYLRKLYLYLRSFACQEIYIEDLNKAIVQNESISTNKILLSKGITILSEIGLLKKKNGKLTLLPISGEKLDLSDSISYNNNIDIIEKFRLFSNLAFNDNVFKLVYYLKEYIGGNSNES</sequence>
<dbReference type="KEGG" id="ifn:GM661_08440"/>
<keyword evidence="4" id="KW-0378">Hydrolase</keyword>
<dbReference type="RefSeq" id="WP_230869601.1">
    <property type="nucleotide sequence ID" value="NZ_CP046640.1"/>
</dbReference>
<dbReference type="InterPro" id="IPR003156">
    <property type="entry name" value="DHHA1_dom"/>
</dbReference>
<dbReference type="GO" id="GO:0003676">
    <property type="term" value="F:nucleic acid binding"/>
    <property type="evidence" value="ECO:0007669"/>
    <property type="project" value="InterPro"/>
</dbReference>
<dbReference type="InterPro" id="IPR001667">
    <property type="entry name" value="DDH_dom"/>
</dbReference>
<evidence type="ECO:0000256" key="1">
    <source>
        <dbReference type="ARBA" id="ARBA00005915"/>
    </source>
</evidence>
<proteinExistence type="inferred from homology"/>
<dbReference type="SUPFAM" id="SSF64182">
    <property type="entry name" value="DHH phosphoesterases"/>
    <property type="match status" value="1"/>
</dbReference>
<keyword evidence="3" id="KW-0540">Nuclease</keyword>
<name>A0A8A7K8D6_9FIRM</name>
<dbReference type="PANTHER" id="PTHR30255:SF2">
    <property type="entry name" value="SINGLE-STRANDED-DNA-SPECIFIC EXONUCLEASE RECJ"/>
    <property type="match status" value="1"/>
</dbReference>
<dbReference type="GO" id="GO:0006281">
    <property type="term" value="P:DNA repair"/>
    <property type="evidence" value="ECO:0007669"/>
    <property type="project" value="InterPro"/>
</dbReference>
<gene>
    <name evidence="9" type="primary">recJ</name>
    <name evidence="9" type="ORF">GM661_08440</name>
</gene>
<keyword evidence="5 9" id="KW-0269">Exonuclease</keyword>
<dbReference type="Pfam" id="PF17768">
    <property type="entry name" value="RecJ_OB"/>
    <property type="match status" value="1"/>
</dbReference>
<dbReference type="NCBIfam" id="TIGR00644">
    <property type="entry name" value="recJ"/>
    <property type="match status" value="1"/>
</dbReference>
<dbReference type="Pfam" id="PF01368">
    <property type="entry name" value="DHH"/>
    <property type="match status" value="1"/>
</dbReference>
<organism evidence="9 10">
    <name type="scientific">Iocasia fonsfrigidae</name>
    <dbReference type="NCBI Taxonomy" id="2682810"/>
    <lineage>
        <taxon>Bacteria</taxon>
        <taxon>Bacillati</taxon>
        <taxon>Bacillota</taxon>
        <taxon>Clostridia</taxon>
        <taxon>Halanaerobiales</taxon>
        <taxon>Halanaerobiaceae</taxon>
        <taxon>Iocasia</taxon>
    </lineage>
</organism>
<evidence type="ECO:0000256" key="3">
    <source>
        <dbReference type="ARBA" id="ARBA00022722"/>
    </source>
</evidence>
<feature type="domain" description="DDH" evidence="6">
    <location>
        <begin position="74"/>
        <end position="227"/>
    </location>
</feature>
<dbReference type="Pfam" id="PF02272">
    <property type="entry name" value="DHHA1"/>
    <property type="match status" value="1"/>
</dbReference>
<evidence type="ECO:0000259" key="6">
    <source>
        <dbReference type="Pfam" id="PF01368"/>
    </source>
</evidence>
<evidence type="ECO:0000313" key="10">
    <source>
        <dbReference type="Proteomes" id="UP000665020"/>
    </source>
</evidence>
<dbReference type="Gene3D" id="3.90.1640.30">
    <property type="match status" value="1"/>
</dbReference>
<evidence type="ECO:0000256" key="4">
    <source>
        <dbReference type="ARBA" id="ARBA00022801"/>
    </source>
</evidence>
<dbReference type="InterPro" id="IPR051673">
    <property type="entry name" value="SSDNA_exonuclease_RecJ"/>
</dbReference>
<dbReference type="Proteomes" id="UP000665020">
    <property type="component" value="Chromosome"/>
</dbReference>
<evidence type="ECO:0000256" key="5">
    <source>
        <dbReference type="ARBA" id="ARBA00022839"/>
    </source>
</evidence>
<dbReference type="Gene3D" id="3.10.310.30">
    <property type="match status" value="1"/>
</dbReference>